<feature type="domain" description="CAAX prenyl protease 2/Lysostaphin resistance protein A-like" evidence="3">
    <location>
        <begin position="202"/>
        <end position="304"/>
    </location>
</feature>
<dbReference type="GO" id="GO:0008233">
    <property type="term" value="F:peptidase activity"/>
    <property type="evidence" value="ECO:0007669"/>
    <property type="project" value="UniProtKB-KW"/>
</dbReference>
<keyword evidence="2" id="KW-0812">Transmembrane</keyword>
<feature type="transmembrane region" description="Helical" evidence="2">
    <location>
        <begin position="137"/>
        <end position="161"/>
    </location>
</feature>
<sequence length="388" mass="40107">MSTEIPESVPASFPPADDDVPASVAATTSPTASASAEPTSAAPRRPRDRPPAPRAEFSTVPWRRVGLFIVIAYGLFALCALPFWFLPGGITHPLFTPVIAVGMLAPAVASVILAKGVEKTSWRTRVGLRFRGRWRALLLWGPLALVLMVALGLLGAMLMVLRGVPGDLTARTWLTLATEQLSAAAGAEIPPAAAAAAVIATTAFGIAVTTVFALGEEIGWRGWLWPALKPLGRVRASVLGGIIWSLWHLPVLAIGYNYAGQPRAAAIGMFLLPCIAMSLLFNALTERAGGNPIPAAIAHATSNSATPLLIGLVSSAQTASALNPFVDNASGVVGVALLLLAGATVMPWSRLRREQGEIDARAPGDVSSAPAGPGPGGGVADPPPHRVA</sequence>
<dbReference type="PANTHER" id="PTHR35797:SF1">
    <property type="entry name" value="PROTEASE"/>
    <property type="match status" value="1"/>
</dbReference>
<feature type="compositionally biased region" description="Low complexity" evidence="1">
    <location>
        <begin position="8"/>
        <end position="43"/>
    </location>
</feature>
<dbReference type="Proteomes" id="UP001519290">
    <property type="component" value="Unassembled WGS sequence"/>
</dbReference>
<feature type="region of interest" description="Disordered" evidence="1">
    <location>
        <begin position="1"/>
        <end position="55"/>
    </location>
</feature>
<dbReference type="Pfam" id="PF02517">
    <property type="entry name" value="Rce1-like"/>
    <property type="match status" value="1"/>
</dbReference>
<comment type="caution">
    <text evidence="4">The sequence shown here is derived from an EMBL/GenBank/DDBJ whole genome shotgun (WGS) entry which is preliminary data.</text>
</comment>
<protein>
    <submittedName>
        <fullName evidence="4">Membrane protease YdiL (CAAX protease family)</fullName>
    </submittedName>
</protein>
<gene>
    <name evidence="4" type="ORF">JOF43_003001</name>
</gene>
<keyword evidence="5" id="KW-1185">Reference proteome</keyword>
<dbReference type="InterPro" id="IPR003675">
    <property type="entry name" value="Rce1/LyrA-like_dom"/>
</dbReference>
<keyword evidence="4" id="KW-0378">Hydrolase</keyword>
<dbReference type="EMBL" id="JAGIOD010000002">
    <property type="protein sequence ID" value="MBP2383012.1"/>
    <property type="molecule type" value="Genomic_DNA"/>
</dbReference>
<organism evidence="4 5">
    <name type="scientific">Brachybacterium sacelli</name>
    <dbReference type="NCBI Taxonomy" id="173364"/>
    <lineage>
        <taxon>Bacteria</taxon>
        <taxon>Bacillati</taxon>
        <taxon>Actinomycetota</taxon>
        <taxon>Actinomycetes</taxon>
        <taxon>Micrococcales</taxon>
        <taxon>Dermabacteraceae</taxon>
        <taxon>Brachybacterium</taxon>
    </lineage>
</organism>
<proteinExistence type="predicted"/>
<dbReference type="InterPro" id="IPR042150">
    <property type="entry name" value="MmRce1-like"/>
</dbReference>
<feature type="region of interest" description="Disordered" evidence="1">
    <location>
        <begin position="358"/>
        <end position="388"/>
    </location>
</feature>
<evidence type="ECO:0000256" key="1">
    <source>
        <dbReference type="SAM" id="MobiDB-lite"/>
    </source>
</evidence>
<keyword evidence="2" id="KW-0472">Membrane</keyword>
<feature type="transmembrane region" description="Helical" evidence="2">
    <location>
        <begin position="192"/>
        <end position="215"/>
    </location>
</feature>
<reference evidence="4 5" key="1">
    <citation type="submission" date="2021-03" db="EMBL/GenBank/DDBJ databases">
        <title>Sequencing the genomes of 1000 actinobacteria strains.</title>
        <authorList>
            <person name="Klenk H.-P."/>
        </authorList>
    </citation>
    <scope>NUCLEOTIDE SEQUENCE [LARGE SCALE GENOMIC DNA]</scope>
    <source>
        <strain evidence="4 5">DSM 14566</strain>
    </source>
</reference>
<feature type="transmembrane region" description="Helical" evidence="2">
    <location>
        <begin position="264"/>
        <end position="284"/>
    </location>
</feature>
<feature type="transmembrane region" description="Helical" evidence="2">
    <location>
        <begin position="296"/>
        <end position="317"/>
    </location>
</feature>
<feature type="transmembrane region" description="Helical" evidence="2">
    <location>
        <begin position="98"/>
        <end position="117"/>
    </location>
</feature>
<dbReference type="GO" id="GO:0006508">
    <property type="term" value="P:proteolysis"/>
    <property type="evidence" value="ECO:0007669"/>
    <property type="project" value="UniProtKB-KW"/>
</dbReference>
<keyword evidence="2" id="KW-1133">Transmembrane helix</keyword>
<keyword evidence="4" id="KW-0645">Protease</keyword>
<feature type="transmembrane region" description="Helical" evidence="2">
    <location>
        <begin position="329"/>
        <end position="348"/>
    </location>
</feature>
<feature type="transmembrane region" description="Helical" evidence="2">
    <location>
        <begin position="65"/>
        <end position="86"/>
    </location>
</feature>
<evidence type="ECO:0000313" key="5">
    <source>
        <dbReference type="Proteomes" id="UP001519290"/>
    </source>
</evidence>
<evidence type="ECO:0000256" key="2">
    <source>
        <dbReference type="SAM" id="Phobius"/>
    </source>
</evidence>
<dbReference type="PANTHER" id="PTHR35797">
    <property type="entry name" value="PROTEASE-RELATED"/>
    <property type="match status" value="1"/>
</dbReference>
<evidence type="ECO:0000313" key="4">
    <source>
        <dbReference type="EMBL" id="MBP2383012.1"/>
    </source>
</evidence>
<name>A0ABS4X3J9_9MICO</name>
<accession>A0ABS4X3J9</accession>
<feature type="transmembrane region" description="Helical" evidence="2">
    <location>
        <begin position="236"/>
        <end position="258"/>
    </location>
</feature>
<evidence type="ECO:0000259" key="3">
    <source>
        <dbReference type="Pfam" id="PF02517"/>
    </source>
</evidence>
<dbReference type="RefSeq" id="WP_209903546.1">
    <property type="nucleotide sequence ID" value="NZ_BAAAJW010000005.1"/>
</dbReference>